<proteinExistence type="predicted"/>
<dbReference type="Proteomes" id="UP000032180">
    <property type="component" value="Chromosome 5"/>
</dbReference>
<evidence type="ECO:0000313" key="2">
    <source>
        <dbReference type="Proteomes" id="UP000032180"/>
    </source>
</evidence>
<organism evidence="1 2">
    <name type="scientific">Leersia perrieri</name>
    <dbReference type="NCBI Taxonomy" id="77586"/>
    <lineage>
        <taxon>Eukaryota</taxon>
        <taxon>Viridiplantae</taxon>
        <taxon>Streptophyta</taxon>
        <taxon>Embryophyta</taxon>
        <taxon>Tracheophyta</taxon>
        <taxon>Spermatophyta</taxon>
        <taxon>Magnoliopsida</taxon>
        <taxon>Liliopsida</taxon>
        <taxon>Poales</taxon>
        <taxon>Poaceae</taxon>
        <taxon>BOP clade</taxon>
        <taxon>Oryzoideae</taxon>
        <taxon>Oryzeae</taxon>
        <taxon>Oryzinae</taxon>
        <taxon>Leersia</taxon>
    </lineage>
</organism>
<dbReference type="AlphaFoldDB" id="A0A0D9WDI0"/>
<dbReference type="EnsemblPlants" id="LPERR05G04890.1">
    <property type="protein sequence ID" value="LPERR05G04890.1"/>
    <property type="gene ID" value="LPERR05G04890"/>
</dbReference>
<dbReference type="Gramene" id="LPERR05G04890.1">
    <property type="protein sequence ID" value="LPERR05G04890.1"/>
    <property type="gene ID" value="LPERR05G04890"/>
</dbReference>
<dbReference type="HOGENOM" id="CLU_2149467_0_0_1"/>
<reference evidence="1 2" key="1">
    <citation type="submission" date="2012-08" db="EMBL/GenBank/DDBJ databases">
        <title>Oryza genome evolution.</title>
        <authorList>
            <person name="Wing R.A."/>
        </authorList>
    </citation>
    <scope>NUCLEOTIDE SEQUENCE</scope>
</reference>
<protein>
    <submittedName>
        <fullName evidence="1">Uncharacterized protein</fullName>
    </submittedName>
</protein>
<dbReference type="STRING" id="77586.A0A0D9WDI0"/>
<keyword evidence="2" id="KW-1185">Reference proteome</keyword>
<name>A0A0D9WDI0_9ORYZ</name>
<reference evidence="2" key="2">
    <citation type="submission" date="2013-12" db="EMBL/GenBank/DDBJ databases">
        <authorList>
            <person name="Yu Y."/>
            <person name="Lee S."/>
            <person name="de Baynast K."/>
            <person name="Wissotski M."/>
            <person name="Liu L."/>
            <person name="Talag J."/>
            <person name="Goicoechea J."/>
            <person name="Angelova A."/>
            <person name="Jetty R."/>
            <person name="Kudrna D."/>
            <person name="Golser W."/>
            <person name="Rivera L."/>
            <person name="Zhang J."/>
            <person name="Wing R."/>
        </authorList>
    </citation>
    <scope>NUCLEOTIDE SEQUENCE</scope>
</reference>
<sequence length="123" mass="14165">MPPPAAVCAFFHEFTLDVFLDRVAEFASLTDTAAVHVLQIFRNSGEFDHAGRRCPDAAPRVPVYGFDDPIQEDDNDDAMVCIVRVPRHRLPIQEWFVRMKLFIVAEQESMVLHHLFNRLIGWD</sequence>
<accession>A0A0D9WDI0</accession>
<evidence type="ECO:0000313" key="1">
    <source>
        <dbReference type="EnsemblPlants" id="LPERR05G04890.1"/>
    </source>
</evidence>
<reference evidence="1" key="3">
    <citation type="submission" date="2015-04" db="UniProtKB">
        <authorList>
            <consortium name="EnsemblPlants"/>
        </authorList>
    </citation>
    <scope>IDENTIFICATION</scope>
</reference>